<evidence type="ECO:0000313" key="1">
    <source>
        <dbReference type="EMBL" id="CBK20493.2"/>
    </source>
</evidence>
<organism evidence="1">
    <name type="scientific">Blastocystis hominis</name>
    <dbReference type="NCBI Taxonomy" id="12968"/>
    <lineage>
        <taxon>Eukaryota</taxon>
        <taxon>Sar</taxon>
        <taxon>Stramenopiles</taxon>
        <taxon>Bigyra</taxon>
        <taxon>Opalozoa</taxon>
        <taxon>Opalinata</taxon>
        <taxon>Blastocystidae</taxon>
        <taxon>Blastocystis</taxon>
    </lineage>
</organism>
<gene>
    <name evidence="1" type="ORF">GSBLH_T00000816001</name>
</gene>
<dbReference type="GeneID" id="24918106"/>
<keyword evidence="2" id="KW-1185">Reference proteome</keyword>
<accession>D8LY38</accession>
<dbReference type="RefSeq" id="XP_012894541.1">
    <property type="nucleotide sequence ID" value="XM_013039087.1"/>
</dbReference>
<proteinExistence type="predicted"/>
<dbReference type="Proteomes" id="UP000008312">
    <property type="component" value="Unassembled WGS sequence"/>
</dbReference>
<evidence type="ECO:0000313" key="2">
    <source>
        <dbReference type="Proteomes" id="UP000008312"/>
    </source>
</evidence>
<reference evidence="1" key="1">
    <citation type="submission" date="2010-02" db="EMBL/GenBank/DDBJ databases">
        <title>Sequencing and annotation of the Blastocystis hominis genome.</title>
        <authorList>
            <person name="Wincker P."/>
        </authorList>
    </citation>
    <scope>NUCLEOTIDE SEQUENCE</scope>
    <source>
        <strain evidence="1">Singapore isolate B</strain>
    </source>
</reference>
<sequence length="30" mass="3335">MQPSLFLSLQNIVTASLCFKGCEFVACDLR</sequence>
<dbReference type="InParanoid" id="D8LY38"/>
<protein>
    <submittedName>
        <fullName evidence="1">Uncharacterized protein</fullName>
    </submittedName>
</protein>
<dbReference type="EMBL" id="FN668639">
    <property type="protein sequence ID" value="CBK20493.2"/>
    <property type="molecule type" value="Genomic_DNA"/>
</dbReference>
<name>D8LY38_BLAHO</name>
<dbReference type="AlphaFoldDB" id="D8LY38"/>